<dbReference type="GO" id="GO:0005829">
    <property type="term" value="C:cytosol"/>
    <property type="evidence" value="ECO:0007669"/>
    <property type="project" value="TreeGrafter"/>
</dbReference>
<organism evidence="4">
    <name type="scientific">Sesamum angustifolium</name>
    <dbReference type="NCBI Taxonomy" id="2727405"/>
    <lineage>
        <taxon>Eukaryota</taxon>
        <taxon>Viridiplantae</taxon>
        <taxon>Streptophyta</taxon>
        <taxon>Embryophyta</taxon>
        <taxon>Tracheophyta</taxon>
        <taxon>Spermatophyta</taxon>
        <taxon>Magnoliopsida</taxon>
        <taxon>eudicotyledons</taxon>
        <taxon>Gunneridae</taxon>
        <taxon>Pentapetalae</taxon>
        <taxon>asterids</taxon>
        <taxon>lamiids</taxon>
        <taxon>Lamiales</taxon>
        <taxon>Pedaliaceae</taxon>
        <taxon>Sesamum</taxon>
    </lineage>
</organism>
<dbReference type="AlphaFoldDB" id="A0AAW2L6J0"/>
<dbReference type="Pfam" id="PF00257">
    <property type="entry name" value="Dehydrin"/>
    <property type="match status" value="1"/>
</dbReference>
<reference evidence="4" key="1">
    <citation type="submission" date="2020-06" db="EMBL/GenBank/DDBJ databases">
        <authorList>
            <person name="Li T."/>
            <person name="Hu X."/>
            <person name="Zhang T."/>
            <person name="Song X."/>
            <person name="Zhang H."/>
            <person name="Dai N."/>
            <person name="Sheng W."/>
            <person name="Hou X."/>
            <person name="Wei L."/>
        </authorList>
    </citation>
    <scope>NUCLEOTIDE SEQUENCE</scope>
    <source>
        <strain evidence="4">G01</strain>
        <tissue evidence="4">Leaf</tissue>
    </source>
</reference>
<evidence type="ECO:0008006" key="5">
    <source>
        <dbReference type="Google" id="ProtNLM"/>
    </source>
</evidence>
<comment type="similarity">
    <text evidence="1 2">Belongs to the plant dehydrin family.</text>
</comment>
<dbReference type="PANTHER" id="PTHR33346:SF2">
    <property type="entry name" value="DEHYDRIN ERD14"/>
    <property type="match status" value="1"/>
</dbReference>
<feature type="compositionally biased region" description="Basic residues" evidence="3">
    <location>
        <begin position="72"/>
        <end position="84"/>
    </location>
</feature>
<name>A0AAW2L6J0_9LAMI</name>
<sequence>MADEVKNYHHHESKTDEPCEAPAKTEEYAAVESSDRGLFDFLGKEEEEKKSRFNLPDHAQFSYDLKMLHRKVERRKKKKKKKGLKDKIKDKLSGEKKEEEKVDEVKYEDTAVPIEKCDDAPAHHEPEDKKGLLEQIKEKLPAARDRGSGGRSAHHAADCATTPEAEGKEKKGFLEKIKEKIPGYHPKSDEEKLKEKEKEGAYH</sequence>
<dbReference type="GO" id="GO:0009737">
    <property type="term" value="P:response to abscisic acid"/>
    <property type="evidence" value="ECO:0007669"/>
    <property type="project" value="TreeGrafter"/>
</dbReference>
<feature type="compositionally biased region" description="Basic and acidic residues" evidence="3">
    <location>
        <begin position="85"/>
        <end position="148"/>
    </location>
</feature>
<dbReference type="PANTHER" id="PTHR33346">
    <property type="entry name" value="DEHYDRIN XERO 2-RELATED"/>
    <property type="match status" value="1"/>
</dbReference>
<feature type="region of interest" description="Disordered" evidence="3">
    <location>
        <begin position="1"/>
        <end position="34"/>
    </location>
</feature>
<feature type="compositionally biased region" description="Basic and acidic residues" evidence="3">
    <location>
        <begin position="165"/>
        <end position="203"/>
    </location>
</feature>
<dbReference type="GO" id="GO:0016020">
    <property type="term" value="C:membrane"/>
    <property type="evidence" value="ECO:0007669"/>
    <property type="project" value="TreeGrafter"/>
</dbReference>
<dbReference type="PROSITE" id="PS00823">
    <property type="entry name" value="DEHYDRIN_2"/>
    <property type="match status" value="1"/>
</dbReference>
<dbReference type="GO" id="GO:0009414">
    <property type="term" value="P:response to water deprivation"/>
    <property type="evidence" value="ECO:0007669"/>
    <property type="project" value="TreeGrafter"/>
</dbReference>
<reference evidence="4" key="2">
    <citation type="journal article" date="2024" name="Plant">
        <title>Genomic evolution and insights into agronomic trait innovations of Sesamum species.</title>
        <authorList>
            <person name="Miao H."/>
            <person name="Wang L."/>
            <person name="Qu L."/>
            <person name="Liu H."/>
            <person name="Sun Y."/>
            <person name="Le M."/>
            <person name="Wang Q."/>
            <person name="Wei S."/>
            <person name="Zheng Y."/>
            <person name="Lin W."/>
            <person name="Duan Y."/>
            <person name="Cao H."/>
            <person name="Xiong S."/>
            <person name="Wang X."/>
            <person name="Wei L."/>
            <person name="Li C."/>
            <person name="Ma Q."/>
            <person name="Ju M."/>
            <person name="Zhao R."/>
            <person name="Li G."/>
            <person name="Mu C."/>
            <person name="Tian Q."/>
            <person name="Mei H."/>
            <person name="Zhang T."/>
            <person name="Gao T."/>
            <person name="Zhang H."/>
        </authorList>
    </citation>
    <scope>NUCLEOTIDE SEQUENCE</scope>
    <source>
        <strain evidence="4">G01</strain>
    </source>
</reference>
<comment type="caution">
    <text evidence="4">The sequence shown here is derived from an EMBL/GenBank/DDBJ whole genome shotgun (WGS) entry which is preliminary data.</text>
</comment>
<evidence type="ECO:0000313" key="4">
    <source>
        <dbReference type="EMBL" id="KAL0314478.1"/>
    </source>
</evidence>
<accession>A0AAW2L6J0</accession>
<dbReference type="GO" id="GO:0009631">
    <property type="term" value="P:cold acclimation"/>
    <property type="evidence" value="ECO:0007669"/>
    <property type="project" value="TreeGrafter"/>
</dbReference>
<proteinExistence type="inferred from homology"/>
<evidence type="ECO:0000256" key="1">
    <source>
        <dbReference type="ARBA" id="ARBA00008403"/>
    </source>
</evidence>
<dbReference type="InterPro" id="IPR000167">
    <property type="entry name" value="Dehydrin"/>
</dbReference>
<feature type="region of interest" description="Disordered" evidence="3">
    <location>
        <begin position="72"/>
        <end position="203"/>
    </location>
</feature>
<feature type="compositionally biased region" description="Basic and acidic residues" evidence="3">
    <location>
        <begin position="13"/>
        <end position="34"/>
    </location>
</feature>
<evidence type="ECO:0000256" key="3">
    <source>
        <dbReference type="SAM" id="MobiDB-lite"/>
    </source>
</evidence>
<evidence type="ECO:0000256" key="2">
    <source>
        <dbReference type="RuleBase" id="RU003995"/>
    </source>
</evidence>
<dbReference type="EMBL" id="JACGWK010000015">
    <property type="protein sequence ID" value="KAL0314478.1"/>
    <property type="molecule type" value="Genomic_DNA"/>
</dbReference>
<dbReference type="InterPro" id="IPR030513">
    <property type="entry name" value="Dehydrin_CS"/>
</dbReference>
<protein>
    <recommendedName>
        <fullName evidence="5">Dehydrin</fullName>
    </recommendedName>
</protein>
<gene>
    <name evidence="4" type="ORF">Sangu_2292200</name>
</gene>